<feature type="DNA-binding region" description="H-T-H motif" evidence="4">
    <location>
        <begin position="52"/>
        <end position="71"/>
    </location>
</feature>
<dbReference type="PROSITE" id="PS50977">
    <property type="entry name" value="HTH_TETR_2"/>
    <property type="match status" value="1"/>
</dbReference>
<proteinExistence type="predicted"/>
<dbReference type="Gene3D" id="1.10.357.10">
    <property type="entry name" value="Tetracycline Repressor, domain 2"/>
    <property type="match status" value="1"/>
</dbReference>
<evidence type="ECO:0000256" key="4">
    <source>
        <dbReference type="PROSITE-ProRule" id="PRU00335"/>
    </source>
</evidence>
<dbReference type="InterPro" id="IPR041347">
    <property type="entry name" value="MftR_C"/>
</dbReference>
<evidence type="ECO:0000259" key="5">
    <source>
        <dbReference type="PROSITE" id="PS50977"/>
    </source>
</evidence>
<dbReference type="PRINTS" id="PR00455">
    <property type="entry name" value="HTHTETR"/>
</dbReference>
<comment type="caution">
    <text evidence="6">The sequence shown here is derived from an EMBL/GenBank/DDBJ whole genome shotgun (WGS) entry which is preliminary data.</text>
</comment>
<dbReference type="InterPro" id="IPR050109">
    <property type="entry name" value="HTH-type_TetR-like_transc_reg"/>
</dbReference>
<sequence length="217" mass="22705">MSTSPVPAGPGAGPDTARILSRAVGGVRAATRARIEQAALELFTAAGFEQVTIDDIAAAAGTSRRTFFRHVGSKADAVWGDFAGHVARLAGLLAAAGDDVPVLPAVFGAYVEVNDYAAADLPVLRQRMRLILTEPALLAHSQVRYADVDRVVAGYVARRRGEDPAALLPRLVATATRAAATTAFEVWLGDERAGLSDALRTAFGQLAEGFPGLRSRA</sequence>
<keyword evidence="3" id="KW-0804">Transcription</keyword>
<keyword evidence="7" id="KW-1185">Reference proteome</keyword>
<dbReference type="RefSeq" id="WP_369209425.1">
    <property type="nucleotide sequence ID" value="NZ_JBFNXQ010000078.1"/>
</dbReference>
<evidence type="ECO:0000256" key="3">
    <source>
        <dbReference type="ARBA" id="ARBA00023163"/>
    </source>
</evidence>
<protein>
    <submittedName>
        <fullName evidence="6">Mycofactocin system transcriptional regulator</fullName>
    </submittedName>
</protein>
<dbReference type="InterPro" id="IPR023851">
    <property type="entry name" value="Tscrpt_reg_TetR-type"/>
</dbReference>
<dbReference type="PANTHER" id="PTHR30055">
    <property type="entry name" value="HTH-TYPE TRANSCRIPTIONAL REGULATOR RUTR"/>
    <property type="match status" value="1"/>
</dbReference>
<dbReference type="InterPro" id="IPR009057">
    <property type="entry name" value="Homeodomain-like_sf"/>
</dbReference>
<evidence type="ECO:0000313" key="6">
    <source>
        <dbReference type="EMBL" id="MEX5720604.1"/>
    </source>
</evidence>
<dbReference type="PANTHER" id="PTHR30055:SF238">
    <property type="entry name" value="MYCOFACTOCIN BIOSYNTHESIS TRANSCRIPTIONAL REGULATOR MFTR-RELATED"/>
    <property type="match status" value="1"/>
</dbReference>
<dbReference type="SUPFAM" id="SSF46689">
    <property type="entry name" value="Homeodomain-like"/>
    <property type="match status" value="1"/>
</dbReference>
<organism evidence="6 7">
    <name type="scientific">Geodermatophilus maliterrae</name>
    <dbReference type="NCBI Taxonomy" id="3162531"/>
    <lineage>
        <taxon>Bacteria</taxon>
        <taxon>Bacillati</taxon>
        <taxon>Actinomycetota</taxon>
        <taxon>Actinomycetes</taxon>
        <taxon>Geodermatophilales</taxon>
        <taxon>Geodermatophilaceae</taxon>
        <taxon>Geodermatophilus</taxon>
    </lineage>
</organism>
<keyword evidence="2 4" id="KW-0238">DNA-binding</keyword>
<dbReference type="NCBIfam" id="TIGR03968">
    <property type="entry name" value="mycofact_TetR"/>
    <property type="match status" value="1"/>
</dbReference>
<name>A0ABV3XJ43_9ACTN</name>
<dbReference type="Pfam" id="PF17754">
    <property type="entry name" value="TetR_C_14"/>
    <property type="match status" value="1"/>
</dbReference>
<accession>A0ABV3XJ43</accession>
<dbReference type="EMBL" id="JBFNXQ010000078">
    <property type="protein sequence ID" value="MEX5720604.1"/>
    <property type="molecule type" value="Genomic_DNA"/>
</dbReference>
<dbReference type="Pfam" id="PF00440">
    <property type="entry name" value="TetR_N"/>
    <property type="match status" value="1"/>
</dbReference>
<reference evidence="6 7" key="1">
    <citation type="submission" date="2024-06" db="EMBL/GenBank/DDBJ databases">
        <title>Draft genome sequence of Geodermatophilus badlandi, a novel member of the Geodermatophilaceae isolated from badland sedimentary rocks in the Red desert, Wyoming, USA.</title>
        <authorList>
            <person name="Ben Tekaya S."/>
            <person name="Nouioui I."/>
            <person name="Flores G.M."/>
            <person name="Shaal M.N."/>
            <person name="Bredoire F."/>
            <person name="Basile F."/>
            <person name="Van Diepen L."/>
            <person name="Ward N.L."/>
        </authorList>
    </citation>
    <scope>NUCLEOTIDE SEQUENCE [LARGE SCALE GENOMIC DNA]</scope>
    <source>
        <strain evidence="6 7">WL48A</strain>
    </source>
</reference>
<feature type="domain" description="HTH tetR-type" evidence="5">
    <location>
        <begin position="29"/>
        <end position="89"/>
    </location>
</feature>
<dbReference type="Gene3D" id="1.10.10.60">
    <property type="entry name" value="Homeodomain-like"/>
    <property type="match status" value="1"/>
</dbReference>
<evidence type="ECO:0000256" key="2">
    <source>
        <dbReference type="ARBA" id="ARBA00023125"/>
    </source>
</evidence>
<keyword evidence="1" id="KW-0805">Transcription regulation</keyword>
<dbReference type="InterPro" id="IPR001647">
    <property type="entry name" value="HTH_TetR"/>
</dbReference>
<evidence type="ECO:0000313" key="7">
    <source>
        <dbReference type="Proteomes" id="UP001560045"/>
    </source>
</evidence>
<dbReference type="Proteomes" id="UP001560045">
    <property type="component" value="Unassembled WGS sequence"/>
</dbReference>
<evidence type="ECO:0000256" key="1">
    <source>
        <dbReference type="ARBA" id="ARBA00023015"/>
    </source>
</evidence>
<gene>
    <name evidence="6" type="primary">mftR</name>
    <name evidence="6" type="ORF">ABQ292_19755</name>
</gene>